<dbReference type="EMBL" id="CP115543">
    <property type="protein sequence ID" value="WNH47155.1"/>
    <property type="molecule type" value="Genomic_DNA"/>
</dbReference>
<keyword evidence="3 5" id="KW-1133">Transmembrane helix</keyword>
<feature type="transmembrane region" description="Helical" evidence="5">
    <location>
        <begin position="362"/>
        <end position="383"/>
    </location>
</feature>
<feature type="transmembrane region" description="Helical" evidence="5">
    <location>
        <begin position="108"/>
        <end position="133"/>
    </location>
</feature>
<dbReference type="SUPFAM" id="SSF103473">
    <property type="entry name" value="MFS general substrate transporter"/>
    <property type="match status" value="1"/>
</dbReference>
<keyword evidence="4 5" id="KW-0472">Membrane</keyword>
<keyword evidence="8" id="KW-1185">Reference proteome</keyword>
<sequence>MSEPLDALASAARTPRAEQHATRAAFFLPGFATAAWAPLVPFAKTRTGLDEGTLGLVLLCLGAGSLLAMPLAGVLAARHGCRAVMVATLLMVVASLPLLAIAPSPWTLGLALFVFGAGVGACDCTMNIQAVMVERDSGKPMMSGFHAFYSIGGAVGAAAMTALLSLQLAPLWVCVLGSLAMLAVLALSVRYWRRDRAPSGAPVFAIPHGVVLAIGVLCFVAFLAEGAMLDWSAVFLHEVQQVPPDRAGLGFMTFAIAMTVTRLVGDGVVAKLGRLRAILLGSIVGALGFGVATFAGTLPLALLGYALIGLGCANIVPALFSMAGNQKAMPESLAIPAITTLGYAGVLAGPALIGFVAQASSLVFAFCLVAAALLLVGISARWVKA</sequence>
<evidence type="ECO:0000256" key="5">
    <source>
        <dbReference type="SAM" id="Phobius"/>
    </source>
</evidence>
<dbReference type="Pfam" id="PF07690">
    <property type="entry name" value="MFS_1"/>
    <property type="match status" value="1"/>
</dbReference>
<evidence type="ECO:0000313" key="8">
    <source>
        <dbReference type="Proteomes" id="UP001305421"/>
    </source>
</evidence>
<dbReference type="CDD" id="cd17393">
    <property type="entry name" value="MFS_MosC_like"/>
    <property type="match status" value="1"/>
</dbReference>
<dbReference type="InterPro" id="IPR051788">
    <property type="entry name" value="MFS_Transporter"/>
</dbReference>
<feature type="transmembrane region" description="Helical" evidence="5">
    <location>
        <begin position="145"/>
        <end position="164"/>
    </location>
</feature>
<reference evidence="7 8" key="1">
    <citation type="submission" date="2022-12" db="EMBL/GenBank/DDBJ databases">
        <title>Two new species, Stenotrophomonas aracearum and Stenotrophomonas oahuensis, isolated from Anthurium (Araceae family) in Hawaii.</title>
        <authorList>
            <person name="Chunag S.C."/>
            <person name="Dobhal S."/>
            <person name="Alvarez A."/>
            <person name="Arif M."/>
        </authorList>
    </citation>
    <scope>NUCLEOTIDE SEQUENCE [LARGE SCALE GENOMIC DNA]</scope>
    <source>
        <strain evidence="7 8">A5588</strain>
    </source>
</reference>
<dbReference type="InterPro" id="IPR011701">
    <property type="entry name" value="MFS"/>
</dbReference>
<proteinExistence type="predicted"/>
<feature type="transmembrane region" description="Helical" evidence="5">
    <location>
        <begin position="333"/>
        <end position="356"/>
    </location>
</feature>
<feature type="transmembrane region" description="Helical" evidence="5">
    <location>
        <begin position="277"/>
        <end position="296"/>
    </location>
</feature>
<comment type="subcellular location">
    <subcellularLocation>
        <location evidence="1">Membrane</location>
        <topology evidence="1">Multi-pass membrane protein</topology>
    </subcellularLocation>
</comment>
<feature type="transmembrane region" description="Helical" evidence="5">
    <location>
        <begin position="247"/>
        <end position="265"/>
    </location>
</feature>
<evidence type="ECO:0000259" key="6">
    <source>
        <dbReference type="PROSITE" id="PS50850"/>
    </source>
</evidence>
<dbReference type="Proteomes" id="UP001305421">
    <property type="component" value="Chromosome"/>
</dbReference>
<gene>
    <name evidence="7" type="ORF">PDM28_10575</name>
</gene>
<feature type="transmembrane region" description="Helical" evidence="5">
    <location>
        <begin position="21"/>
        <end position="42"/>
    </location>
</feature>
<dbReference type="Gene3D" id="1.20.1250.20">
    <property type="entry name" value="MFS general substrate transporter like domains"/>
    <property type="match status" value="2"/>
</dbReference>
<dbReference type="PROSITE" id="PS50850">
    <property type="entry name" value="MFS"/>
    <property type="match status" value="1"/>
</dbReference>
<protein>
    <submittedName>
        <fullName evidence="7">MFS transporter</fullName>
    </submittedName>
</protein>
<keyword evidence="2 5" id="KW-0812">Transmembrane</keyword>
<evidence type="ECO:0000256" key="4">
    <source>
        <dbReference type="ARBA" id="ARBA00023136"/>
    </source>
</evidence>
<dbReference type="PANTHER" id="PTHR23514">
    <property type="entry name" value="BYPASS OF STOP CODON PROTEIN 6"/>
    <property type="match status" value="1"/>
</dbReference>
<feature type="domain" description="Major facilitator superfamily (MFS) profile" evidence="6">
    <location>
        <begin position="210"/>
        <end position="385"/>
    </location>
</feature>
<evidence type="ECO:0000256" key="2">
    <source>
        <dbReference type="ARBA" id="ARBA00022692"/>
    </source>
</evidence>
<dbReference type="PANTHER" id="PTHR23514:SF13">
    <property type="entry name" value="INNER MEMBRANE PROTEIN YBJJ"/>
    <property type="match status" value="1"/>
</dbReference>
<feature type="transmembrane region" description="Helical" evidence="5">
    <location>
        <begin position="204"/>
        <end position="227"/>
    </location>
</feature>
<dbReference type="InterPro" id="IPR036259">
    <property type="entry name" value="MFS_trans_sf"/>
</dbReference>
<name>A0ABY9Y8I9_9GAMM</name>
<feature type="transmembrane region" description="Helical" evidence="5">
    <location>
        <begin position="83"/>
        <end position="102"/>
    </location>
</feature>
<dbReference type="InterPro" id="IPR020846">
    <property type="entry name" value="MFS_dom"/>
</dbReference>
<feature type="transmembrane region" description="Helical" evidence="5">
    <location>
        <begin position="54"/>
        <end position="76"/>
    </location>
</feature>
<feature type="transmembrane region" description="Helical" evidence="5">
    <location>
        <begin position="170"/>
        <end position="192"/>
    </location>
</feature>
<dbReference type="RefSeq" id="WP_311181930.1">
    <property type="nucleotide sequence ID" value="NZ_CP115543.1"/>
</dbReference>
<feature type="transmembrane region" description="Helical" evidence="5">
    <location>
        <begin position="302"/>
        <end position="321"/>
    </location>
</feature>
<evidence type="ECO:0000256" key="3">
    <source>
        <dbReference type="ARBA" id="ARBA00022989"/>
    </source>
</evidence>
<accession>A0ABY9Y8I9</accession>
<organism evidence="7 8">
    <name type="scientific">Stenotrophomonas aracearum</name>
    <dbReference type="NCBI Taxonomy" id="3003272"/>
    <lineage>
        <taxon>Bacteria</taxon>
        <taxon>Pseudomonadati</taxon>
        <taxon>Pseudomonadota</taxon>
        <taxon>Gammaproteobacteria</taxon>
        <taxon>Lysobacterales</taxon>
        <taxon>Lysobacteraceae</taxon>
        <taxon>Stenotrophomonas</taxon>
    </lineage>
</organism>
<evidence type="ECO:0000313" key="7">
    <source>
        <dbReference type="EMBL" id="WNH47155.1"/>
    </source>
</evidence>
<evidence type="ECO:0000256" key="1">
    <source>
        <dbReference type="ARBA" id="ARBA00004141"/>
    </source>
</evidence>